<dbReference type="AlphaFoldDB" id="A0A2H0R3H4"/>
<name>A0A2H0R3H4_9BACT</name>
<proteinExistence type="predicted"/>
<dbReference type="Proteomes" id="UP000230232">
    <property type="component" value="Unassembled WGS sequence"/>
</dbReference>
<keyword evidence="1" id="KW-1133">Transmembrane helix</keyword>
<accession>A0A2H0R3H4</accession>
<dbReference type="Pfam" id="PF18895">
    <property type="entry name" value="T4SS_pilin"/>
    <property type="match status" value="1"/>
</dbReference>
<keyword evidence="1" id="KW-0472">Membrane</keyword>
<feature type="transmembrane region" description="Helical" evidence="1">
    <location>
        <begin position="292"/>
        <end position="316"/>
    </location>
</feature>
<gene>
    <name evidence="2" type="ORF">COV31_02915</name>
</gene>
<evidence type="ECO:0000313" key="2">
    <source>
        <dbReference type="EMBL" id="PIR41069.1"/>
    </source>
</evidence>
<reference evidence="2 3" key="1">
    <citation type="submission" date="2017-09" db="EMBL/GenBank/DDBJ databases">
        <title>Depth-based differentiation of microbial function through sediment-hosted aquifers and enrichment of novel symbionts in the deep terrestrial subsurface.</title>
        <authorList>
            <person name="Probst A.J."/>
            <person name="Ladd B."/>
            <person name="Jarett J.K."/>
            <person name="Geller-Mcgrath D.E."/>
            <person name="Sieber C.M."/>
            <person name="Emerson J.B."/>
            <person name="Anantharaman K."/>
            <person name="Thomas B.C."/>
            <person name="Malmstrom R."/>
            <person name="Stieglmeier M."/>
            <person name="Klingl A."/>
            <person name="Woyke T."/>
            <person name="Ryan C.M."/>
            <person name="Banfield J.F."/>
        </authorList>
    </citation>
    <scope>NUCLEOTIDE SEQUENCE [LARGE SCALE GENOMIC DNA]</scope>
    <source>
        <strain evidence="2">CG10_big_fil_rev_8_21_14_0_10_46_23</strain>
    </source>
</reference>
<protein>
    <recommendedName>
        <fullName evidence="4">Dystroglycan-type cadherin-like domain-containing protein</fullName>
    </recommendedName>
</protein>
<keyword evidence="1" id="KW-0812">Transmembrane</keyword>
<dbReference type="EMBL" id="PCXO01000012">
    <property type="protein sequence ID" value="PIR41069.1"/>
    <property type="molecule type" value="Genomic_DNA"/>
</dbReference>
<evidence type="ECO:0000313" key="3">
    <source>
        <dbReference type="Proteomes" id="UP000230232"/>
    </source>
</evidence>
<sequence length="324" mass="34025">MHGRDVKGLKNSKSNLLKIGGVLIFMAIFGSVFTPTLFASNLNLQGGNLRFSIGERVDLDLHGYLSGSEEGETWTSEANVPGLVLFPDGFIRGVPTTAGSYPIVISVIDGTSTRAMANFLFTVVQGQNSNSTLKIQDADRLLPIGQPANLNLNQFVTGGQPPYAWSRVSGEYPSGTQLSIAGILTGTPTKIENTQVELMVTDRAGIAAIGTFAFIVNNSGGGANPPPAGGGTGVSTRFTADGIVMLLNGLVCWVYRVAFFLIVIVLVWTGIQYILSSGNSSKILEINESLKWVIIGAVIILGVGVIIATLGAFLGVPAPVPIIC</sequence>
<feature type="transmembrane region" description="Helical" evidence="1">
    <location>
        <begin position="253"/>
        <end position="271"/>
    </location>
</feature>
<dbReference type="InterPro" id="IPR043993">
    <property type="entry name" value="T4SS_pilin"/>
</dbReference>
<evidence type="ECO:0008006" key="4">
    <source>
        <dbReference type="Google" id="ProtNLM"/>
    </source>
</evidence>
<dbReference type="Gene3D" id="2.60.40.10">
    <property type="entry name" value="Immunoglobulins"/>
    <property type="match status" value="1"/>
</dbReference>
<feature type="transmembrane region" description="Helical" evidence="1">
    <location>
        <begin position="16"/>
        <end position="38"/>
    </location>
</feature>
<evidence type="ECO:0000256" key="1">
    <source>
        <dbReference type="SAM" id="Phobius"/>
    </source>
</evidence>
<dbReference type="InterPro" id="IPR013783">
    <property type="entry name" value="Ig-like_fold"/>
</dbReference>
<organism evidence="2 3">
    <name type="scientific">Candidatus Yanofskybacteria bacterium CG10_big_fil_rev_8_21_14_0_10_46_23</name>
    <dbReference type="NCBI Taxonomy" id="1975098"/>
    <lineage>
        <taxon>Bacteria</taxon>
        <taxon>Candidatus Yanofskyibacteriota</taxon>
    </lineage>
</organism>
<comment type="caution">
    <text evidence="2">The sequence shown here is derived from an EMBL/GenBank/DDBJ whole genome shotgun (WGS) entry which is preliminary data.</text>
</comment>